<feature type="transmembrane region" description="Helical" evidence="1">
    <location>
        <begin position="158"/>
        <end position="176"/>
    </location>
</feature>
<evidence type="ECO:0000313" key="3">
    <source>
        <dbReference type="Proteomes" id="UP000821866"/>
    </source>
</evidence>
<feature type="transmembrane region" description="Helical" evidence="1">
    <location>
        <begin position="47"/>
        <end position="65"/>
    </location>
</feature>
<gene>
    <name evidence="2" type="ORF">HPB51_006654</name>
</gene>
<dbReference type="AlphaFoldDB" id="A0A9J6E7C7"/>
<keyword evidence="1" id="KW-0472">Membrane</keyword>
<feature type="transmembrane region" description="Helical" evidence="1">
    <location>
        <begin position="77"/>
        <end position="95"/>
    </location>
</feature>
<proteinExistence type="predicted"/>
<dbReference type="Proteomes" id="UP000821866">
    <property type="component" value="Chromosome 3"/>
</dbReference>
<sequence>MALGRQALVLFLLLTCMIPALILRVVGELLCWKSERDQAVKLDTAAVVVRLISGLLCAAAIRHQGKRRSGDRRPPRWLRLAALFEMLLYAVSYLPHLLKTFILNDQATLAGLLILCIDLRPGSALSLLLPVSCIADYVGVVASSSLLCWTALEFPRSGPLLLVCAANSAVGITVALRQGVMAVSVRGFLWGLVLSSLAQLAHSLWLLLLLLLAADTSAAAIEPAVYSRARGPVVSTKVQALRARAQGCVDPRPDAMGFFRMDRRWLLELLGAAFNLGVVLYQLTRPLSETEARRSQLLKMEWAKGHCGPRLGCAS</sequence>
<keyword evidence="1" id="KW-0812">Transmembrane</keyword>
<protein>
    <submittedName>
        <fullName evidence="2">Uncharacterized protein</fullName>
    </submittedName>
</protein>
<dbReference type="EMBL" id="JABSTU010000005">
    <property type="protein sequence ID" value="KAH8030222.1"/>
    <property type="molecule type" value="Genomic_DNA"/>
</dbReference>
<keyword evidence="1" id="KW-1133">Transmembrane helix</keyword>
<feature type="transmembrane region" description="Helical" evidence="1">
    <location>
        <begin position="265"/>
        <end position="284"/>
    </location>
</feature>
<comment type="caution">
    <text evidence="2">The sequence shown here is derived from an EMBL/GenBank/DDBJ whole genome shotgun (WGS) entry which is preliminary data.</text>
</comment>
<accession>A0A9J6E7C7</accession>
<reference evidence="2" key="2">
    <citation type="submission" date="2021-09" db="EMBL/GenBank/DDBJ databases">
        <authorList>
            <person name="Jia N."/>
            <person name="Wang J."/>
            <person name="Shi W."/>
            <person name="Du L."/>
            <person name="Sun Y."/>
            <person name="Zhan W."/>
            <person name="Jiang J."/>
            <person name="Wang Q."/>
            <person name="Zhang B."/>
            <person name="Ji P."/>
            <person name="Sakyi L.B."/>
            <person name="Cui X."/>
            <person name="Yuan T."/>
            <person name="Jiang B."/>
            <person name="Yang W."/>
            <person name="Lam T.T.-Y."/>
            <person name="Chang Q."/>
            <person name="Ding S."/>
            <person name="Wang X."/>
            <person name="Zhu J."/>
            <person name="Ruan X."/>
            <person name="Zhao L."/>
            <person name="Wei J."/>
            <person name="Que T."/>
            <person name="Du C."/>
            <person name="Cheng J."/>
            <person name="Dai P."/>
            <person name="Han X."/>
            <person name="Huang E."/>
            <person name="Gao Y."/>
            <person name="Liu J."/>
            <person name="Shao H."/>
            <person name="Ye R."/>
            <person name="Li L."/>
            <person name="Wei W."/>
            <person name="Wang X."/>
            <person name="Wang C."/>
            <person name="Huo Q."/>
            <person name="Li W."/>
            <person name="Guo W."/>
            <person name="Chen H."/>
            <person name="Chen S."/>
            <person name="Zhou L."/>
            <person name="Zhou L."/>
            <person name="Ni X."/>
            <person name="Tian J."/>
            <person name="Zhou Y."/>
            <person name="Sheng Y."/>
            <person name="Liu T."/>
            <person name="Pan Y."/>
            <person name="Xia L."/>
            <person name="Li J."/>
            <person name="Zhao F."/>
            <person name="Cao W."/>
        </authorList>
    </citation>
    <scope>NUCLEOTIDE SEQUENCE</scope>
    <source>
        <strain evidence="2">Rmic-2018</strain>
        <tissue evidence="2">Larvae</tissue>
    </source>
</reference>
<feature type="transmembrane region" description="Helical" evidence="1">
    <location>
        <begin position="7"/>
        <end position="27"/>
    </location>
</feature>
<feature type="transmembrane region" description="Helical" evidence="1">
    <location>
        <begin position="127"/>
        <end position="152"/>
    </location>
</feature>
<name>A0A9J6E7C7_RHIMP</name>
<reference evidence="2" key="1">
    <citation type="journal article" date="2020" name="Cell">
        <title>Large-Scale Comparative Analyses of Tick Genomes Elucidate Their Genetic Diversity and Vector Capacities.</title>
        <authorList>
            <consortium name="Tick Genome and Microbiome Consortium (TIGMIC)"/>
            <person name="Jia N."/>
            <person name="Wang J."/>
            <person name="Shi W."/>
            <person name="Du L."/>
            <person name="Sun Y."/>
            <person name="Zhan W."/>
            <person name="Jiang J.F."/>
            <person name="Wang Q."/>
            <person name="Zhang B."/>
            <person name="Ji P."/>
            <person name="Bell-Sakyi L."/>
            <person name="Cui X.M."/>
            <person name="Yuan T.T."/>
            <person name="Jiang B.G."/>
            <person name="Yang W.F."/>
            <person name="Lam T.T."/>
            <person name="Chang Q.C."/>
            <person name="Ding S.J."/>
            <person name="Wang X.J."/>
            <person name="Zhu J.G."/>
            <person name="Ruan X.D."/>
            <person name="Zhao L."/>
            <person name="Wei J.T."/>
            <person name="Ye R.Z."/>
            <person name="Que T.C."/>
            <person name="Du C.H."/>
            <person name="Zhou Y.H."/>
            <person name="Cheng J.X."/>
            <person name="Dai P.F."/>
            <person name="Guo W.B."/>
            <person name="Han X.H."/>
            <person name="Huang E.J."/>
            <person name="Li L.F."/>
            <person name="Wei W."/>
            <person name="Gao Y.C."/>
            <person name="Liu J.Z."/>
            <person name="Shao H.Z."/>
            <person name="Wang X."/>
            <person name="Wang C.C."/>
            <person name="Yang T.C."/>
            <person name="Huo Q.B."/>
            <person name="Li W."/>
            <person name="Chen H.Y."/>
            <person name="Chen S.E."/>
            <person name="Zhou L.G."/>
            <person name="Ni X.B."/>
            <person name="Tian J.H."/>
            <person name="Sheng Y."/>
            <person name="Liu T."/>
            <person name="Pan Y.S."/>
            <person name="Xia L.Y."/>
            <person name="Li J."/>
            <person name="Zhao F."/>
            <person name="Cao W.C."/>
        </authorList>
    </citation>
    <scope>NUCLEOTIDE SEQUENCE</scope>
    <source>
        <strain evidence="2">Rmic-2018</strain>
    </source>
</reference>
<evidence type="ECO:0000256" key="1">
    <source>
        <dbReference type="SAM" id="Phobius"/>
    </source>
</evidence>
<feature type="transmembrane region" description="Helical" evidence="1">
    <location>
        <begin position="188"/>
        <end position="213"/>
    </location>
</feature>
<keyword evidence="3" id="KW-1185">Reference proteome</keyword>
<organism evidence="2 3">
    <name type="scientific">Rhipicephalus microplus</name>
    <name type="common">Cattle tick</name>
    <name type="synonym">Boophilus microplus</name>
    <dbReference type="NCBI Taxonomy" id="6941"/>
    <lineage>
        <taxon>Eukaryota</taxon>
        <taxon>Metazoa</taxon>
        <taxon>Ecdysozoa</taxon>
        <taxon>Arthropoda</taxon>
        <taxon>Chelicerata</taxon>
        <taxon>Arachnida</taxon>
        <taxon>Acari</taxon>
        <taxon>Parasitiformes</taxon>
        <taxon>Ixodida</taxon>
        <taxon>Ixodoidea</taxon>
        <taxon>Ixodidae</taxon>
        <taxon>Rhipicephalinae</taxon>
        <taxon>Rhipicephalus</taxon>
        <taxon>Boophilus</taxon>
    </lineage>
</organism>
<evidence type="ECO:0000313" key="2">
    <source>
        <dbReference type="EMBL" id="KAH8030222.1"/>
    </source>
</evidence>